<evidence type="ECO:0000313" key="3">
    <source>
        <dbReference type="Proteomes" id="UP000001055"/>
    </source>
</evidence>
<organism evidence="2 3">
    <name type="scientific">Phaeosphaeria nodorum (strain SN15 / ATCC MYA-4574 / FGSC 10173)</name>
    <name type="common">Glume blotch fungus</name>
    <name type="synonym">Parastagonospora nodorum</name>
    <dbReference type="NCBI Taxonomy" id="321614"/>
    <lineage>
        <taxon>Eukaryota</taxon>
        <taxon>Fungi</taxon>
        <taxon>Dikarya</taxon>
        <taxon>Ascomycota</taxon>
        <taxon>Pezizomycotina</taxon>
        <taxon>Dothideomycetes</taxon>
        <taxon>Pleosporomycetidae</taxon>
        <taxon>Pleosporales</taxon>
        <taxon>Pleosporineae</taxon>
        <taxon>Phaeosphaeriaceae</taxon>
        <taxon>Parastagonospora</taxon>
    </lineage>
</organism>
<accession>Q0UJK3</accession>
<evidence type="ECO:0000313" key="2">
    <source>
        <dbReference type="EMBL" id="EAT84337.1"/>
    </source>
</evidence>
<dbReference type="GeneID" id="5975286"/>
<dbReference type="KEGG" id="pno:SNOG_08061"/>
<gene>
    <name evidence="2" type="ORF">SNOG_08061</name>
</gene>
<dbReference type="EMBL" id="CH445336">
    <property type="protein sequence ID" value="EAT84337.1"/>
    <property type="molecule type" value="Genomic_DNA"/>
</dbReference>
<dbReference type="RefSeq" id="XP_001798388.1">
    <property type="nucleotide sequence ID" value="XM_001798336.1"/>
</dbReference>
<sequence>MGSSFPQIDATANAFTGQLGYTTRVLHELERFLPTIRTEKTNSKTSPRVNKAPSVRN</sequence>
<dbReference type="InParanoid" id="Q0UJK3"/>
<dbReference type="AlphaFoldDB" id="Q0UJK3"/>
<proteinExistence type="predicted"/>
<feature type="region of interest" description="Disordered" evidence="1">
    <location>
        <begin position="35"/>
        <end position="57"/>
    </location>
</feature>
<name>Q0UJK3_PHANO</name>
<protein>
    <submittedName>
        <fullName evidence="2">Uncharacterized protein</fullName>
    </submittedName>
</protein>
<dbReference type="Proteomes" id="UP000001055">
    <property type="component" value="Unassembled WGS sequence"/>
</dbReference>
<reference evidence="3" key="1">
    <citation type="journal article" date="2007" name="Plant Cell">
        <title>Dothideomycete-plant interactions illuminated by genome sequencing and EST analysis of the wheat pathogen Stagonospora nodorum.</title>
        <authorList>
            <person name="Hane J.K."/>
            <person name="Lowe R.G."/>
            <person name="Solomon P.S."/>
            <person name="Tan K.C."/>
            <person name="Schoch C.L."/>
            <person name="Spatafora J.W."/>
            <person name="Crous P.W."/>
            <person name="Kodira C."/>
            <person name="Birren B.W."/>
            <person name="Galagan J.E."/>
            <person name="Torriani S.F."/>
            <person name="McDonald B.A."/>
            <person name="Oliver R.P."/>
        </authorList>
    </citation>
    <scope>NUCLEOTIDE SEQUENCE [LARGE SCALE GENOMIC DNA]</scope>
    <source>
        <strain evidence="3">SN15 / ATCC MYA-4574 / FGSC 10173</strain>
    </source>
</reference>
<evidence type="ECO:0000256" key="1">
    <source>
        <dbReference type="SAM" id="MobiDB-lite"/>
    </source>
</evidence>